<reference evidence="2 4" key="2">
    <citation type="submission" date="2016-10" db="EMBL/GenBank/DDBJ databases">
        <authorList>
            <person name="Varghese N."/>
            <person name="Submissions S."/>
        </authorList>
    </citation>
    <scope>NUCLEOTIDE SEQUENCE [LARGE SCALE GENOMIC DNA]</scope>
    <source>
        <strain evidence="2 4">DSM 22150</strain>
    </source>
</reference>
<proteinExistence type="predicted"/>
<dbReference type="Proteomes" id="UP000076878">
    <property type="component" value="Unassembled WGS sequence"/>
</dbReference>
<dbReference type="NCBIfam" id="TIGR00099">
    <property type="entry name" value="Cof-subfamily"/>
    <property type="match status" value="1"/>
</dbReference>
<evidence type="ECO:0000313" key="2">
    <source>
        <dbReference type="EMBL" id="SEI63289.1"/>
    </source>
</evidence>
<dbReference type="STRING" id="640938.TR210_571"/>
<evidence type="ECO:0000313" key="4">
    <source>
        <dbReference type="Proteomes" id="UP000199280"/>
    </source>
</evidence>
<evidence type="ECO:0000313" key="3">
    <source>
        <dbReference type="Proteomes" id="UP000076878"/>
    </source>
</evidence>
<gene>
    <name evidence="2" type="ORF">SAMN05216375_10247</name>
    <name evidence="1" type="ORF">TR210_571</name>
</gene>
<dbReference type="InterPro" id="IPR000150">
    <property type="entry name" value="Cof"/>
</dbReference>
<dbReference type="AlphaFoldDB" id="A0A143YEM1"/>
<dbReference type="SUPFAM" id="SSF56784">
    <property type="entry name" value="HAD-like"/>
    <property type="match status" value="1"/>
</dbReference>
<name>A0A143YEM1_9LACT</name>
<dbReference type="CDD" id="cd07516">
    <property type="entry name" value="HAD_Pase"/>
    <property type="match status" value="1"/>
</dbReference>
<dbReference type="GO" id="GO:0016791">
    <property type="term" value="F:phosphatase activity"/>
    <property type="evidence" value="ECO:0007669"/>
    <property type="project" value="TreeGrafter"/>
</dbReference>
<dbReference type="InterPro" id="IPR023214">
    <property type="entry name" value="HAD_sf"/>
</dbReference>
<dbReference type="GO" id="GO:0000287">
    <property type="term" value="F:magnesium ion binding"/>
    <property type="evidence" value="ECO:0007669"/>
    <property type="project" value="TreeGrafter"/>
</dbReference>
<dbReference type="PANTHER" id="PTHR10000">
    <property type="entry name" value="PHOSPHOSERINE PHOSPHATASE"/>
    <property type="match status" value="1"/>
</dbReference>
<keyword evidence="4" id="KW-1185">Reference proteome</keyword>
<dbReference type="SFLD" id="SFLDS00003">
    <property type="entry name" value="Haloacid_Dehalogenase"/>
    <property type="match status" value="1"/>
</dbReference>
<dbReference type="PANTHER" id="PTHR10000:SF55">
    <property type="entry name" value="5-AMINO-6-(5-PHOSPHO-D-RIBITYLAMINO)URACIL PHOSPHATASE YCSE"/>
    <property type="match status" value="1"/>
</dbReference>
<dbReference type="PROSITE" id="PS01228">
    <property type="entry name" value="COF_1"/>
    <property type="match status" value="1"/>
</dbReference>
<evidence type="ECO:0000313" key="1">
    <source>
        <dbReference type="EMBL" id="CZQ87026.1"/>
    </source>
</evidence>
<dbReference type="NCBIfam" id="TIGR01484">
    <property type="entry name" value="HAD-SF-IIB"/>
    <property type="match status" value="1"/>
</dbReference>
<dbReference type="Pfam" id="PF08282">
    <property type="entry name" value="Hydrolase_3"/>
    <property type="match status" value="1"/>
</dbReference>
<protein>
    <submittedName>
        <fullName evidence="1">Cof protein</fullName>
    </submittedName>
</protein>
<dbReference type="RefSeq" id="WP_068621375.1">
    <property type="nucleotide sequence ID" value="NZ_FJNB01000003.1"/>
</dbReference>
<dbReference type="EMBL" id="FNYT01000002">
    <property type="protein sequence ID" value="SEI63289.1"/>
    <property type="molecule type" value="Genomic_DNA"/>
</dbReference>
<dbReference type="OrthoDB" id="9806027at2"/>
<dbReference type="Gene3D" id="3.40.50.1000">
    <property type="entry name" value="HAD superfamily/HAD-like"/>
    <property type="match status" value="1"/>
</dbReference>
<dbReference type="Proteomes" id="UP000199280">
    <property type="component" value="Unassembled WGS sequence"/>
</dbReference>
<dbReference type="InterPro" id="IPR036412">
    <property type="entry name" value="HAD-like_sf"/>
</dbReference>
<reference evidence="1 3" key="1">
    <citation type="submission" date="2016-02" db="EMBL/GenBank/DDBJ databases">
        <authorList>
            <person name="Wen L."/>
            <person name="He K."/>
            <person name="Yang H."/>
        </authorList>
    </citation>
    <scope>NUCLEOTIDE SEQUENCE [LARGE SCALE GENOMIC DNA]</scope>
    <source>
        <strain evidence="1">Trichococcus_R210</strain>
    </source>
</reference>
<organism evidence="1 3">
    <name type="scientific">Trichococcus ilyis</name>
    <dbReference type="NCBI Taxonomy" id="640938"/>
    <lineage>
        <taxon>Bacteria</taxon>
        <taxon>Bacillati</taxon>
        <taxon>Bacillota</taxon>
        <taxon>Bacilli</taxon>
        <taxon>Lactobacillales</taxon>
        <taxon>Carnobacteriaceae</taxon>
        <taxon>Trichococcus</taxon>
    </lineage>
</organism>
<accession>A0A143YEM1</accession>
<sequence>MIELIVSDMDGTLLNEKMEVSKSNVSAINEANRLGIKFMVATGRGYAEAVPALKEAGLHCPMITLNGGQVFDEDGQLVENLGIDKTTTRHILEDVRNYGLYCELMTSKGIFSDNKVRRIESMTSLLHETNPDTTFKMALVLAVARLELMHVNYVENFKEVLDDHDQQVLKILVFSDTGQAELEPIRTKLAEDSRVVVTSSFRNNIEINHVEAQKGVALAKFAQARGIALENVMAIGDNFNDVSMLQVAGASFAVDNAEDGVKEFAKYLTSKNSENGVAEAIMRCINENL</sequence>
<dbReference type="EMBL" id="FJNB01000003">
    <property type="protein sequence ID" value="CZQ87026.1"/>
    <property type="molecule type" value="Genomic_DNA"/>
</dbReference>
<dbReference type="GO" id="GO:0005829">
    <property type="term" value="C:cytosol"/>
    <property type="evidence" value="ECO:0007669"/>
    <property type="project" value="TreeGrafter"/>
</dbReference>
<dbReference type="Gene3D" id="3.30.1240.10">
    <property type="match status" value="1"/>
</dbReference>
<dbReference type="SFLD" id="SFLDG01140">
    <property type="entry name" value="C2.B:_Phosphomannomutase_and_P"/>
    <property type="match status" value="1"/>
</dbReference>
<dbReference type="InterPro" id="IPR006379">
    <property type="entry name" value="HAD-SF_hydro_IIB"/>
</dbReference>
<dbReference type="SFLD" id="SFLDG01144">
    <property type="entry name" value="C2.B.4:_PGP_Like"/>
    <property type="match status" value="1"/>
</dbReference>